<gene>
    <name evidence="4" type="ORF">K435DRAFT_701862</name>
</gene>
<evidence type="ECO:0000313" key="5">
    <source>
        <dbReference type="Proteomes" id="UP000297245"/>
    </source>
</evidence>
<evidence type="ECO:0000256" key="1">
    <source>
        <dbReference type="PROSITE-ProRule" id="PRU00042"/>
    </source>
</evidence>
<dbReference type="Proteomes" id="UP000297245">
    <property type="component" value="Unassembled WGS sequence"/>
</dbReference>
<evidence type="ECO:0000313" key="4">
    <source>
        <dbReference type="EMBL" id="THU77671.1"/>
    </source>
</evidence>
<evidence type="ECO:0000259" key="3">
    <source>
        <dbReference type="PROSITE" id="PS50157"/>
    </source>
</evidence>
<dbReference type="InterPro" id="IPR036236">
    <property type="entry name" value="Znf_C2H2_sf"/>
</dbReference>
<dbReference type="Gene3D" id="3.30.160.60">
    <property type="entry name" value="Classic Zinc Finger"/>
    <property type="match status" value="1"/>
</dbReference>
<dbReference type="Pfam" id="PF00096">
    <property type="entry name" value="zf-C2H2"/>
    <property type="match status" value="1"/>
</dbReference>
<feature type="domain" description="C2H2-type" evidence="3">
    <location>
        <begin position="76"/>
        <end position="104"/>
    </location>
</feature>
<dbReference type="InterPro" id="IPR013087">
    <property type="entry name" value="Znf_C2H2_type"/>
</dbReference>
<dbReference type="OrthoDB" id="3437960at2759"/>
<keyword evidence="1" id="KW-0479">Metal-binding</keyword>
<organism evidence="4 5">
    <name type="scientific">Dendrothele bispora (strain CBS 962.96)</name>
    <dbReference type="NCBI Taxonomy" id="1314807"/>
    <lineage>
        <taxon>Eukaryota</taxon>
        <taxon>Fungi</taxon>
        <taxon>Dikarya</taxon>
        <taxon>Basidiomycota</taxon>
        <taxon>Agaricomycotina</taxon>
        <taxon>Agaricomycetes</taxon>
        <taxon>Agaricomycetidae</taxon>
        <taxon>Agaricales</taxon>
        <taxon>Agaricales incertae sedis</taxon>
        <taxon>Dendrothele</taxon>
    </lineage>
</organism>
<evidence type="ECO:0000256" key="2">
    <source>
        <dbReference type="SAM" id="MobiDB-lite"/>
    </source>
</evidence>
<dbReference type="PROSITE" id="PS50157">
    <property type="entry name" value="ZINC_FINGER_C2H2_2"/>
    <property type="match status" value="2"/>
</dbReference>
<dbReference type="EMBL" id="ML180367">
    <property type="protein sequence ID" value="THU77671.1"/>
    <property type="molecule type" value="Genomic_DNA"/>
</dbReference>
<dbReference type="GO" id="GO:0008270">
    <property type="term" value="F:zinc ion binding"/>
    <property type="evidence" value="ECO:0007669"/>
    <property type="project" value="UniProtKB-KW"/>
</dbReference>
<proteinExistence type="predicted"/>
<dbReference type="AlphaFoldDB" id="A0A4S8KQ29"/>
<keyword evidence="1" id="KW-0862">Zinc</keyword>
<name>A0A4S8KQ29_DENBC</name>
<dbReference type="SUPFAM" id="SSF57667">
    <property type="entry name" value="beta-beta-alpha zinc fingers"/>
    <property type="match status" value="1"/>
</dbReference>
<keyword evidence="1" id="KW-0863">Zinc-finger</keyword>
<feature type="region of interest" description="Disordered" evidence="2">
    <location>
        <begin position="1"/>
        <end position="50"/>
    </location>
</feature>
<keyword evidence="5" id="KW-1185">Reference proteome</keyword>
<reference evidence="4 5" key="1">
    <citation type="journal article" date="2019" name="Nat. Ecol. Evol.">
        <title>Megaphylogeny resolves global patterns of mushroom evolution.</title>
        <authorList>
            <person name="Varga T."/>
            <person name="Krizsan K."/>
            <person name="Foldi C."/>
            <person name="Dima B."/>
            <person name="Sanchez-Garcia M."/>
            <person name="Sanchez-Ramirez S."/>
            <person name="Szollosi G.J."/>
            <person name="Szarkandi J.G."/>
            <person name="Papp V."/>
            <person name="Albert L."/>
            <person name="Andreopoulos W."/>
            <person name="Angelini C."/>
            <person name="Antonin V."/>
            <person name="Barry K.W."/>
            <person name="Bougher N.L."/>
            <person name="Buchanan P."/>
            <person name="Buyck B."/>
            <person name="Bense V."/>
            <person name="Catcheside P."/>
            <person name="Chovatia M."/>
            <person name="Cooper J."/>
            <person name="Damon W."/>
            <person name="Desjardin D."/>
            <person name="Finy P."/>
            <person name="Geml J."/>
            <person name="Haridas S."/>
            <person name="Hughes K."/>
            <person name="Justo A."/>
            <person name="Karasinski D."/>
            <person name="Kautmanova I."/>
            <person name="Kiss B."/>
            <person name="Kocsube S."/>
            <person name="Kotiranta H."/>
            <person name="LaButti K.M."/>
            <person name="Lechner B.E."/>
            <person name="Liimatainen K."/>
            <person name="Lipzen A."/>
            <person name="Lukacs Z."/>
            <person name="Mihaltcheva S."/>
            <person name="Morgado L.N."/>
            <person name="Niskanen T."/>
            <person name="Noordeloos M.E."/>
            <person name="Ohm R.A."/>
            <person name="Ortiz-Santana B."/>
            <person name="Ovrebo C."/>
            <person name="Racz N."/>
            <person name="Riley R."/>
            <person name="Savchenko A."/>
            <person name="Shiryaev A."/>
            <person name="Soop K."/>
            <person name="Spirin V."/>
            <person name="Szebenyi C."/>
            <person name="Tomsovsky M."/>
            <person name="Tulloss R.E."/>
            <person name="Uehling J."/>
            <person name="Grigoriev I.V."/>
            <person name="Vagvolgyi C."/>
            <person name="Papp T."/>
            <person name="Martin F.M."/>
            <person name="Miettinen O."/>
            <person name="Hibbett D.S."/>
            <person name="Nagy L.G."/>
        </authorList>
    </citation>
    <scope>NUCLEOTIDE SEQUENCE [LARGE SCALE GENOMIC DNA]</scope>
    <source>
        <strain evidence="4 5">CBS 962.96</strain>
    </source>
</reference>
<feature type="domain" description="C2H2-type" evidence="3">
    <location>
        <begin position="48"/>
        <end position="75"/>
    </location>
</feature>
<dbReference type="PROSITE" id="PS00028">
    <property type="entry name" value="ZINC_FINGER_C2H2_1"/>
    <property type="match status" value="1"/>
</dbReference>
<sequence>MSGSGNGPGSPTSPPQSSGVRVVKPTIGSEAAQEAAHRRRNSDSKSSHKCSLCGRGLTAKHNLDNHINSHYGIKKYRCPYCDQASGTRHVLKRHALKKHPGQPI</sequence>
<accession>A0A4S8KQ29</accession>
<dbReference type="SMART" id="SM00355">
    <property type="entry name" value="ZnF_C2H2"/>
    <property type="match status" value="2"/>
</dbReference>
<protein>
    <recommendedName>
        <fullName evidence="3">C2H2-type domain-containing protein</fullName>
    </recommendedName>
</protein>